<sequence length="283" mass="32567">MLFAKRTSLHRLAFTNQITSKLLASLDKDDSSSGYSFSSASYAQKKKQNKRTRPLGHIRPLGTSESFRLLRNAVMSSSSSSSSSSGASSASAYGHRKGSRQQERVEEGVISWEREPRGKVSRSRSRSSSRDRSHHGRRNISHSRSRDSDHRRNRDRSHRRSRDRSHRRSHDRILRCSLDHSHDRERTRFRSASPLPKTNFTLDSSMVRRFKDPSLKGSDLTKAEINEKTLRAEQYKVLEVARPLLFLREKMSEVKEWRSSLMANAVYTALRLWGHTFHGITTS</sequence>
<protein>
    <submittedName>
        <fullName evidence="2">Uncharacterized protein</fullName>
    </submittedName>
</protein>
<keyword evidence="3" id="KW-1185">Reference proteome</keyword>
<evidence type="ECO:0000313" key="2">
    <source>
        <dbReference type="EMBL" id="KZS12989.1"/>
    </source>
</evidence>
<feature type="compositionally biased region" description="Low complexity" evidence="1">
    <location>
        <begin position="76"/>
        <end position="92"/>
    </location>
</feature>
<organism evidence="2 3">
    <name type="scientific">Daphnia magna</name>
    <dbReference type="NCBI Taxonomy" id="35525"/>
    <lineage>
        <taxon>Eukaryota</taxon>
        <taxon>Metazoa</taxon>
        <taxon>Ecdysozoa</taxon>
        <taxon>Arthropoda</taxon>
        <taxon>Crustacea</taxon>
        <taxon>Branchiopoda</taxon>
        <taxon>Diplostraca</taxon>
        <taxon>Cladocera</taxon>
        <taxon>Anomopoda</taxon>
        <taxon>Daphniidae</taxon>
        <taxon>Daphnia</taxon>
    </lineage>
</organism>
<reference evidence="2 3" key="1">
    <citation type="submission" date="2016-03" db="EMBL/GenBank/DDBJ databases">
        <title>EvidentialGene: Evidence-directed Construction of Genes on Genomes.</title>
        <authorList>
            <person name="Gilbert D.G."/>
            <person name="Choi J.-H."/>
            <person name="Mockaitis K."/>
            <person name="Colbourne J."/>
            <person name="Pfrender M."/>
        </authorList>
    </citation>
    <scope>NUCLEOTIDE SEQUENCE [LARGE SCALE GENOMIC DNA]</scope>
    <source>
        <strain evidence="2 3">Xinb3</strain>
        <tissue evidence="2">Complete organism</tissue>
    </source>
</reference>
<feature type="region of interest" description="Disordered" evidence="1">
    <location>
        <begin position="27"/>
        <end position="63"/>
    </location>
</feature>
<dbReference type="OrthoDB" id="6380429at2759"/>
<feature type="region of interest" description="Disordered" evidence="1">
    <location>
        <begin position="76"/>
        <end position="188"/>
    </location>
</feature>
<feature type="non-terminal residue" evidence="2">
    <location>
        <position position="283"/>
    </location>
</feature>
<dbReference type="EMBL" id="LRGB01001346">
    <property type="protein sequence ID" value="KZS12989.1"/>
    <property type="molecule type" value="Genomic_DNA"/>
</dbReference>
<gene>
    <name evidence="2" type="ORF">APZ42_021994</name>
</gene>
<proteinExistence type="predicted"/>
<comment type="caution">
    <text evidence="2">The sequence shown here is derived from an EMBL/GenBank/DDBJ whole genome shotgun (WGS) entry which is preliminary data.</text>
</comment>
<name>A0A164W6B5_9CRUS</name>
<evidence type="ECO:0000256" key="1">
    <source>
        <dbReference type="SAM" id="MobiDB-lite"/>
    </source>
</evidence>
<dbReference type="Proteomes" id="UP000076858">
    <property type="component" value="Unassembled WGS sequence"/>
</dbReference>
<feature type="compositionally biased region" description="Basic residues" evidence="1">
    <location>
        <begin position="44"/>
        <end position="56"/>
    </location>
</feature>
<dbReference type="AlphaFoldDB" id="A0A164W6B5"/>
<feature type="compositionally biased region" description="Basic and acidic residues" evidence="1">
    <location>
        <begin position="100"/>
        <end position="118"/>
    </location>
</feature>
<feature type="compositionally biased region" description="Basic residues" evidence="1">
    <location>
        <begin position="119"/>
        <end position="143"/>
    </location>
</feature>
<feature type="compositionally biased region" description="Basic and acidic residues" evidence="1">
    <location>
        <begin position="171"/>
        <end position="188"/>
    </location>
</feature>
<evidence type="ECO:0000313" key="3">
    <source>
        <dbReference type="Proteomes" id="UP000076858"/>
    </source>
</evidence>
<accession>A0A164W6B5</accession>
<feature type="compositionally biased region" description="Low complexity" evidence="1">
    <location>
        <begin position="32"/>
        <end position="43"/>
    </location>
</feature>
<feature type="compositionally biased region" description="Basic residues" evidence="1">
    <location>
        <begin position="153"/>
        <end position="170"/>
    </location>
</feature>